<feature type="domain" description="ABC transporter" evidence="10">
    <location>
        <begin position="239"/>
        <end position="494"/>
    </location>
</feature>
<dbReference type="InterPro" id="IPR003593">
    <property type="entry name" value="AAA+_ATPase"/>
</dbReference>
<evidence type="ECO:0000256" key="5">
    <source>
        <dbReference type="ARBA" id="ARBA00022737"/>
    </source>
</evidence>
<organism evidence="11 12">
    <name type="scientific">Pelolinea submarina</name>
    <dbReference type="NCBI Taxonomy" id="913107"/>
    <lineage>
        <taxon>Bacteria</taxon>
        <taxon>Bacillati</taxon>
        <taxon>Chloroflexota</taxon>
        <taxon>Anaerolineae</taxon>
        <taxon>Anaerolineales</taxon>
        <taxon>Anaerolineaceae</taxon>
        <taxon>Pelolinea</taxon>
    </lineage>
</organism>
<dbReference type="FunFam" id="3.40.50.300:FF:000127">
    <property type="entry name" value="Ribose import ATP-binding protein RbsA"/>
    <property type="match status" value="1"/>
</dbReference>
<dbReference type="CDD" id="cd03215">
    <property type="entry name" value="ABC_Carb_Monos_II"/>
    <property type="match status" value="1"/>
</dbReference>
<dbReference type="PANTHER" id="PTHR43790:SF3">
    <property type="entry name" value="D-ALLOSE IMPORT ATP-BINDING PROTEIN ALSA-RELATED"/>
    <property type="match status" value="1"/>
</dbReference>
<evidence type="ECO:0000256" key="3">
    <source>
        <dbReference type="ARBA" id="ARBA00022475"/>
    </source>
</evidence>
<dbReference type="SMART" id="SM00382">
    <property type="entry name" value="AAA"/>
    <property type="match status" value="2"/>
</dbReference>
<name>A0A3E0AJ85_9CHLR</name>
<dbReference type="RefSeq" id="WP_116224820.1">
    <property type="nucleotide sequence ID" value="NZ_AP018437.1"/>
</dbReference>
<evidence type="ECO:0000259" key="10">
    <source>
        <dbReference type="PROSITE" id="PS50893"/>
    </source>
</evidence>
<accession>A0A3E0AJ85</accession>
<keyword evidence="12" id="KW-1185">Reference proteome</keyword>
<evidence type="ECO:0000256" key="6">
    <source>
        <dbReference type="ARBA" id="ARBA00022741"/>
    </source>
</evidence>
<evidence type="ECO:0000256" key="2">
    <source>
        <dbReference type="ARBA" id="ARBA00022448"/>
    </source>
</evidence>
<gene>
    <name evidence="11" type="ORF">DFR64_1593</name>
</gene>
<evidence type="ECO:0000256" key="4">
    <source>
        <dbReference type="ARBA" id="ARBA00022597"/>
    </source>
</evidence>
<dbReference type="Gene3D" id="3.40.50.300">
    <property type="entry name" value="P-loop containing nucleotide triphosphate hydrolases"/>
    <property type="match status" value="2"/>
</dbReference>
<proteinExistence type="predicted"/>
<dbReference type="InterPro" id="IPR050107">
    <property type="entry name" value="ABC_carbohydrate_import_ATPase"/>
</dbReference>
<dbReference type="Pfam" id="PF00005">
    <property type="entry name" value="ABC_tran"/>
    <property type="match status" value="2"/>
</dbReference>
<dbReference type="GO" id="GO:0016887">
    <property type="term" value="F:ATP hydrolysis activity"/>
    <property type="evidence" value="ECO:0007669"/>
    <property type="project" value="InterPro"/>
</dbReference>
<keyword evidence="3" id="KW-1003">Cell membrane</keyword>
<reference evidence="11 12" key="1">
    <citation type="submission" date="2018-08" db="EMBL/GenBank/DDBJ databases">
        <title>Genomic Encyclopedia of Type Strains, Phase IV (KMG-IV): sequencing the most valuable type-strain genomes for metagenomic binning, comparative biology and taxonomic classification.</title>
        <authorList>
            <person name="Goeker M."/>
        </authorList>
    </citation>
    <scope>NUCLEOTIDE SEQUENCE [LARGE SCALE GENOMIC DNA]</scope>
    <source>
        <strain evidence="11 12">DSM 23923</strain>
    </source>
</reference>
<dbReference type="PROSITE" id="PS50893">
    <property type="entry name" value="ABC_TRANSPORTER_2"/>
    <property type="match status" value="2"/>
</dbReference>
<evidence type="ECO:0000313" key="12">
    <source>
        <dbReference type="Proteomes" id="UP000256388"/>
    </source>
</evidence>
<dbReference type="AlphaFoldDB" id="A0A3E0AJ85"/>
<comment type="caution">
    <text evidence="11">The sequence shown here is derived from an EMBL/GenBank/DDBJ whole genome shotgun (WGS) entry which is preliminary data.</text>
</comment>
<dbReference type="InterPro" id="IPR027417">
    <property type="entry name" value="P-loop_NTPase"/>
</dbReference>
<dbReference type="InterPro" id="IPR003439">
    <property type="entry name" value="ABC_transporter-like_ATP-bd"/>
</dbReference>
<keyword evidence="2" id="KW-0813">Transport</keyword>
<dbReference type="Proteomes" id="UP000256388">
    <property type="component" value="Unassembled WGS sequence"/>
</dbReference>
<dbReference type="SUPFAM" id="SSF52540">
    <property type="entry name" value="P-loop containing nucleoside triphosphate hydrolases"/>
    <property type="match status" value="2"/>
</dbReference>
<evidence type="ECO:0000256" key="7">
    <source>
        <dbReference type="ARBA" id="ARBA00022840"/>
    </source>
</evidence>
<dbReference type="InterPro" id="IPR017871">
    <property type="entry name" value="ABC_transporter-like_CS"/>
</dbReference>
<keyword evidence="8" id="KW-1278">Translocase</keyword>
<keyword evidence="4" id="KW-0762">Sugar transport</keyword>
<comment type="subcellular location">
    <subcellularLocation>
        <location evidence="1">Cell membrane</location>
        <topology evidence="1">Peripheral membrane protein</topology>
    </subcellularLocation>
</comment>
<sequence length="500" mass="55426">MKNILQMQDICKSFSGVEVLHSVNLDLYEGEVLALVGENGAGKSTLMKILMGIEQPNAGKIFLGEEEVKLDNPAKALDLGIAMIHQELAPIPEMTVEENLFIGRELSHFGFVDSRKQAQLTKEWLGNLNLRIPPTTKMQDLSISQTQMVEITKAISYNSKILIMDEPTSAITEAEVRHLFEIINLLKKNGISIIYISHKLQELPFIADRVQVMRDGHIISVAIMAEKSERQIVRDMVGREISNIYPKCDNNITEPILEVKHLNKKGEFEDVTFTLHAGEKLGIAGLMGAGRTELVSTIFCVNRPDSGEVWVDGEKVNFRKPSDAIKKKIALVPEDRKLMGLNLAMNVQENATMCIDKNIAKFYFLNNPKGSLLAKEMVKKLSIKAHSTKQEVGNLSGGNQQKVVLAKWLLTEPDILLFDEPTRGIDVGAKAEIFELINNLVMNGKAALIISSEMQELVGIADRVIVMCEGKITGEVKGEEITQENIMALASPKNKNGSIN</sequence>
<dbReference type="GO" id="GO:0005524">
    <property type="term" value="F:ATP binding"/>
    <property type="evidence" value="ECO:0007669"/>
    <property type="project" value="UniProtKB-KW"/>
</dbReference>
<dbReference type="OrthoDB" id="9771863at2"/>
<keyword evidence="7 11" id="KW-0067">ATP-binding</keyword>
<keyword evidence="9" id="KW-0472">Membrane</keyword>
<dbReference type="PROSITE" id="PS00211">
    <property type="entry name" value="ABC_TRANSPORTER_1"/>
    <property type="match status" value="1"/>
</dbReference>
<evidence type="ECO:0000256" key="9">
    <source>
        <dbReference type="ARBA" id="ARBA00023136"/>
    </source>
</evidence>
<evidence type="ECO:0000313" key="11">
    <source>
        <dbReference type="EMBL" id="REG11701.1"/>
    </source>
</evidence>
<keyword evidence="5" id="KW-0677">Repeat</keyword>
<dbReference type="EMBL" id="QUMS01000001">
    <property type="protein sequence ID" value="REG11701.1"/>
    <property type="molecule type" value="Genomic_DNA"/>
</dbReference>
<dbReference type="GO" id="GO:0005886">
    <property type="term" value="C:plasma membrane"/>
    <property type="evidence" value="ECO:0007669"/>
    <property type="project" value="UniProtKB-SubCell"/>
</dbReference>
<keyword evidence="6" id="KW-0547">Nucleotide-binding</keyword>
<evidence type="ECO:0000256" key="8">
    <source>
        <dbReference type="ARBA" id="ARBA00022967"/>
    </source>
</evidence>
<protein>
    <submittedName>
        <fullName evidence="11">Monosaccharide ABC transporter ATP-binding protein (CUT2 family)</fullName>
    </submittedName>
</protein>
<feature type="domain" description="ABC transporter" evidence="10">
    <location>
        <begin position="5"/>
        <end position="240"/>
    </location>
</feature>
<dbReference type="PANTHER" id="PTHR43790">
    <property type="entry name" value="CARBOHYDRATE TRANSPORT ATP-BINDING PROTEIN MG119-RELATED"/>
    <property type="match status" value="1"/>
</dbReference>
<evidence type="ECO:0000256" key="1">
    <source>
        <dbReference type="ARBA" id="ARBA00004202"/>
    </source>
</evidence>
<dbReference type="CDD" id="cd03216">
    <property type="entry name" value="ABC_Carb_Monos_I"/>
    <property type="match status" value="1"/>
</dbReference>